<name>X1VBR8_9ZZZZ</name>
<dbReference type="GO" id="GO:0003677">
    <property type="term" value="F:DNA binding"/>
    <property type="evidence" value="ECO:0007669"/>
    <property type="project" value="InterPro"/>
</dbReference>
<dbReference type="InterPro" id="IPR029063">
    <property type="entry name" value="SAM-dependent_MTases_sf"/>
</dbReference>
<dbReference type="AlphaFoldDB" id="X1VBR8"/>
<accession>X1VBR8</accession>
<feature type="non-terminal residue" evidence="2">
    <location>
        <position position="145"/>
    </location>
</feature>
<sequence>MFTKFYNEQREKNLFYISDSESHKINSGKDQSPFRNRINQLFEEIKQKYDTYFDSKDCLKLSTQSLAFVVKKLQVINFKNSKNDANGLAFQKFLGRHAKGGRGQFFTPDPIIDFCIEIIQPKPDEKIIDPACGTGGFLFSSLRYM</sequence>
<dbReference type="PANTHER" id="PTHR42998:SF1">
    <property type="entry name" value="TYPE I RESTRICTION ENZYME HINDI METHYLASE SUBUNIT"/>
    <property type="match status" value="1"/>
</dbReference>
<dbReference type="EMBL" id="BARW01026941">
    <property type="protein sequence ID" value="GAJ10976.1"/>
    <property type="molecule type" value="Genomic_DNA"/>
</dbReference>
<dbReference type="PRINTS" id="PR00507">
    <property type="entry name" value="N12N6MTFRASE"/>
</dbReference>
<dbReference type="GO" id="GO:0008170">
    <property type="term" value="F:N-methyltransferase activity"/>
    <property type="evidence" value="ECO:0007669"/>
    <property type="project" value="InterPro"/>
</dbReference>
<comment type="caution">
    <text evidence="2">The sequence shown here is derived from an EMBL/GenBank/DDBJ whole genome shotgun (WGS) entry which is preliminary data.</text>
</comment>
<dbReference type="SUPFAM" id="SSF53335">
    <property type="entry name" value="S-adenosyl-L-methionine-dependent methyltransferases"/>
    <property type="match status" value="1"/>
</dbReference>
<proteinExistence type="predicted"/>
<gene>
    <name evidence="2" type="ORF">S12H4_43827</name>
</gene>
<evidence type="ECO:0000313" key="2">
    <source>
        <dbReference type="EMBL" id="GAJ10976.1"/>
    </source>
</evidence>
<dbReference type="Pfam" id="PF02384">
    <property type="entry name" value="N6_Mtase"/>
    <property type="match status" value="1"/>
</dbReference>
<organism evidence="2">
    <name type="scientific">marine sediment metagenome</name>
    <dbReference type="NCBI Taxonomy" id="412755"/>
    <lineage>
        <taxon>unclassified sequences</taxon>
        <taxon>metagenomes</taxon>
        <taxon>ecological metagenomes</taxon>
    </lineage>
</organism>
<dbReference type="Gene3D" id="3.40.50.150">
    <property type="entry name" value="Vaccinia Virus protein VP39"/>
    <property type="match status" value="1"/>
</dbReference>
<protein>
    <recommendedName>
        <fullName evidence="1">DNA methylase adenine-specific domain-containing protein</fullName>
    </recommendedName>
</protein>
<evidence type="ECO:0000259" key="1">
    <source>
        <dbReference type="Pfam" id="PF02384"/>
    </source>
</evidence>
<reference evidence="2" key="1">
    <citation type="journal article" date="2014" name="Front. Microbiol.">
        <title>High frequency of phylogenetically diverse reductive dehalogenase-homologous genes in deep subseafloor sedimentary metagenomes.</title>
        <authorList>
            <person name="Kawai M."/>
            <person name="Futagami T."/>
            <person name="Toyoda A."/>
            <person name="Takaki Y."/>
            <person name="Nishi S."/>
            <person name="Hori S."/>
            <person name="Arai W."/>
            <person name="Tsubouchi T."/>
            <person name="Morono Y."/>
            <person name="Uchiyama I."/>
            <person name="Ito T."/>
            <person name="Fujiyama A."/>
            <person name="Inagaki F."/>
            <person name="Takami H."/>
        </authorList>
    </citation>
    <scope>NUCLEOTIDE SEQUENCE</scope>
    <source>
        <strain evidence="2">Expedition CK06-06</strain>
    </source>
</reference>
<dbReference type="InterPro" id="IPR052916">
    <property type="entry name" value="Type-I_RE_MTase_Subunit"/>
</dbReference>
<dbReference type="PANTHER" id="PTHR42998">
    <property type="entry name" value="TYPE I RESTRICTION ENZYME HINDVIIP M PROTEIN-RELATED"/>
    <property type="match status" value="1"/>
</dbReference>
<feature type="domain" description="DNA methylase adenine-specific" evidence="1">
    <location>
        <begin position="87"/>
        <end position="145"/>
    </location>
</feature>
<dbReference type="InterPro" id="IPR003356">
    <property type="entry name" value="DNA_methylase_A-5"/>
</dbReference>